<evidence type="ECO:0000256" key="1">
    <source>
        <dbReference type="ARBA" id="ARBA00022679"/>
    </source>
</evidence>
<dbReference type="STRING" id="913774.A0A0C3GTV3"/>
<proteinExistence type="predicted"/>
<dbReference type="EMBL" id="KN832889">
    <property type="protein sequence ID" value="KIM94714.1"/>
    <property type="molecule type" value="Genomic_DNA"/>
</dbReference>
<reference evidence="4" key="2">
    <citation type="submission" date="2015-01" db="EMBL/GenBank/DDBJ databases">
        <title>Evolutionary Origins and Diversification of the Mycorrhizal Mutualists.</title>
        <authorList>
            <consortium name="DOE Joint Genome Institute"/>
            <consortium name="Mycorrhizal Genomics Consortium"/>
            <person name="Kohler A."/>
            <person name="Kuo A."/>
            <person name="Nagy L.G."/>
            <person name="Floudas D."/>
            <person name="Copeland A."/>
            <person name="Barry K.W."/>
            <person name="Cichocki N."/>
            <person name="Veneault-Fourrey C."/>
            <person name="LaButti K."/>
            <person name="Lindquist E.A."/>
            <person name="Lipzen A."/>
            <person name="Lundell T."/>
            <person name="Morin E."/>
            <person name="Murat C."/>
            <person name="Riley R."/>
            <person name="Ohm R."/>
            <person name="Sun H."/>
            <person name="Tunlid A."/>
            <person name="Henrissat B."/>
            <person name="Grigoriev I.V."/>
            <person name="Hibbett D.S."/>
            <person name="Martin F."/>
        </authorList>
    </citation>
    <scope>NUCLEOTIDE SEQUENCE [LARGE SCALE GENOMIC DNA]</scope>
    <source>
        <strain evidence="4">Zn</strain>
    </source>
</reference>
<dbReference type="GO" id="GO:0008194">
    <property type="term" value="F:UDP-glycosyltransferase activity"/>
    <property type="evidence" value="ECO:0007669"/>
    <property type="project" value="InterPro"/>
</dbReference>
<accession>A0A0C3GTV3</accession>
<dbReference type="InterPro" id="IPR002213">
    <property type="entry name" value="UDP_glucos_trans"/>
</dbReference>
<keyword evidence="4" id="KW-1185">Reference proteome</keyword>
<dbReference type="InterPro" id="IPR010610">
    <property type="entry name" value="EryCIII-like_C"/>
</dbReference>
<reference evidence="3 4" key="1">
    <citation type="submission" date="2014-04" db="EMBL/GenBank/DDBJ databases">
        <authorList>
            <consortium name="DOE Joint Genome Institute"/>
            <person name="Kuo A."/>
            <person name="Martino E."/>
            <person name="Perotto S."/>
            <person name="Kohler A."/>
            <person name="Nagy L.G."/>
            <person name="Floudas D."/>
            <person name="Copeland A."/>
            <person name="Barry K.W."/>
            <person name="Cichocki N."/>
            <person name="Veneault-Fourrey C."/>
            <person name="LaButti K."/>
            <person name="Lindquist E.A."/>
            <person name="Lipzen A."/>
            <person name="Lundell T."/>
            <person name="Morin E."/>
            <person name="Murat C."/>
            <person name="Sun H."/>
            <person name="Tunlid A."/>
            <person name="Henrissat B."/>
            <person name="Grigoriev I.V."/>
            <person name="Hibbett D.S."/>
            <person name="Martin F."/>
            <person name="Nordberg H.P."/>
            <person name="Cantor M.N."/>
            <person name="Hua S.X."/>
        </authorList>
    </citation>
    <scope>NUCLEOTIDE SEQUENCE [LARGE SCALE GENOMIC DNA]</scope>
    <source>
        <strain evidence="3 4">Zn</strain>
    </source>
</reference>
<keyword evidence="1 3" id="KW-0808">Transferase</keyword>
<sequence>MSDKKPLLLFTSFGIHGHFNPTAQVAEEMVKRGYEVVYVIGHEFEAKIKQIGAEWVPTLSAFDLVTPEFQKEIVKLEPSLKGVVYSQEHIFLKHMPKRVQIIQSTLESLRQREPGRQIIVLDEALSMAIYPFKLGRPPPKGFKEFPKTISFNVIPLFIKSRDTAPFLLGIPPDSSEAGRQRNEELWNNVMAAEFGELVQIQTKYLKEAGATRFPEVPFDAWVTTKDVCFQMCIPSLEHPRSDLPSSVRFAGCVPKKPLDPSYQYPDWWPEFASIKGKRKIVFVAQGTVAVNYEELVIPSLIGLADREDLFVLATLGVRGAKLADDFRVPSNARVHDYLPYDPILELADVFVSNGGYGSLTHTVINGVPQVLSGVTEDKLEVGIRAERAGLAVNLGTRSPTPEQVAKAVDVVLSDPRYKEVALKLKEENEGYDTFGIIENQILEFTESRKS</sequence>
<organism evidence="3 4">
    <name type="scientific">Oidiodendron maius (strain Zn)</name>
    <dbReference type="NCBI Taxonomy" id="913774"/>
    <lineage>
        <taxon>Eukaryota</taxon>
        <taxon>Fungi</taxon>
        <taxon>Dikarya</taxon>
        <taxon>Ascomycota</taxon>
        <taxon>Pezizomycotina</taxon>
        <taxon>Leotiomycetes</taxon>
        <taxon>Leotiomycetes incertae sedis</taxon>
        <taxon>Myxotrichaceae</taxon>
        <taxon>Oidiodendron</taxon>
    </lineage>
</organism>
<name>A0A0C3GTV3_OIDMZ</name>
<dbReference type="HOGENOM" id="CLU_000537_4_1_1"/>
<dbReference type="Pfam" id="PF06722">
    <property type="entry name" value="EryCIII-like_C"/>
    <property type="match status" value="1"/>
</dbReference>
<dbReference type="SUPFAM" id="SSF53756">
    <property type="entry name" value="UDP-Glycosyltransferase/glycogen phosphorylase"/>
    <property type="match status" value="1"/>
</dbReference>
<feature type="domain" description="Erythromycin biosynthesis protein CIII-like C-terminal" evidence="2">
    <location>
        <begin position="324"/>
        <end position="428"/>
    </location>
</feature>
<evidence type="ECO:0000313" key="4">
    <source>
        <dbReference type="Proteomes" id="UP000054321"/>
    </source>
</evidence>
<dbReference type="PANTHER" id="PTHR21015">
    <property type="entry name" value="UDP-N-ACETYLGLUCOSAMINE--N-ACETYLMURAMYL-(PENTAPEPTIDE) PYROPHOSPHORYL-UNDECAPRENOL N-ACETYLGLUCOSAMINE TRANSFERASE 1"/>
    <property type="match status" value="1"/>
</dbReference>
<evidence type="ECO:0000259" key="2">
    <source>
        <dbReference type="Pfam" id="PF06722"/>
    </source>
</evidence>
<evidence type="ECO:0000313" key="3">
    <source>
        <dbReference type="EMBL" id="KIM94714.1"/>
    </source>
</evidence>
<dbReference type="AlphaFoldDB" id="A0A0C3GTV3"/>
<dbReference type="GO" id="GO:0016758">
    <property type="term" value="F:hexosyltransferase activity"/>
    <property type="evidence" value="ECO:0007669"/>
    <property type="project" value="UniProtKB-ARBA"/>
</dbReference>
<dbReference type="PANTHER" id="PTHR21015:SF22">
    <property type="entry name" value="GLYCOSYLTRANSFERASE"/>
    <property type="match status" value="1"/>
</dbReference>
<dbReference type="InParanoid" id="A0A0C3GTV3"/>
<dbReference type="OrthoDB" id="5835829at2759"/>
<dbReference type="CDD" id="cd03784">
    <property type="entry name" value="GT1_Gtf-like"/>
    <property type="match status" value="1"/>
</dbReference>
<protein>
    <submittedName>
        <fullName evidence="3">Glycosyltransferase family 1 protein</fullName>
    </submittedName>
</protein>
<gene>
    <name evidence="3" type="ORF">OIDMADRAFT_60491</name>
</gene>
<dbReference type="Gene3D" id="3.40.50.2000">
    <property type="entry name" value="Glycogen Phosphorylase B"/>
    <property type="match status" value="2"/>
</dbReference>
<dbReference type="Proteomes" id="UP000054321">
    <property type="component" value="Unassembled WGS sequence"/>
</dbReference>